<feature type="non-terminal residue" evidence="2">
    <location>
        <position position="48"/>
    </location>
</feature>
<dbReference type="GO" id="GO:0006415">
    <property type="term" value="P:translational termination"/>
    <property type="evidence" value="ECO:0007669"/>
    <property type="project" value="InterPro"/>
</dbReference>
<dbReference type="InterPro" id="IPR045853">
    <property type="entry name" value="Pep_chain_release_fac_I_sf"/>
</dbReference>
<feature type="domain" description="Peptide chain release factor" evidence="1">
    <location>
        <begin position="1"/>
        <end position="45"/>
    </location>
</feature>
<proteinExistence type="predicted"/>
<comment type="caution">
    <text evidence="2">The sequence shown here is derived from an EMBL/GenBank/DDBJ whole genome shotgun (WGS) entry which is preliminary data.</text>
</comment>
<evidence type="ECO:0000313" key="3">
    <source>
        <dbReference type="Proteomes" id="UP000229647"/>
    </source>
</evidence>
<sequence>YDQGGVVFSIHAGQGGTEAMDWSSMLFRMYTRYFERKGWRFEEFDRVA</sequence>
<gene>
    <name evidence="2" type="ORF">CO165_00570</name>
</gene>
<dbReference type="EMBL" id="PFWL01000024">
    <property type="protein sequence ID" value="PJA56001.1"/>
    <property type="molecule type" value="Genomic_DNA"/>
</dbReference>
<dbReference type="Pfam" id="PF03462">
    <property type="entry name" value="PCRF"/>
    <property type="match status" value="1"/>
</dbReference>
<accession>A0A2M7XZ24</accession>
<dbReference type="SUPFAM" id="SSF75620">
    <property type="entry name" value="Release factor"/>
    <property type="match status" value="1"/>
</dbReference>
<dbReference type="Gene3D" id="3.30.70.1660">
    <property type="match status" value="1"/>
</dbReference>
<evidence type="ECO:0000259" key="1">
    <source>
        <dbReference type="Pfam" id="PF03462"/>
    </source>
</evidence>
<dbReference type="AlphaFoldDB" id="A0A2M7XZ24"/>
<reference evidence="3" key="1">
    <citation type="submission" date="2017-09" db="EMBL/GenBank/DDBJ databases">
        <title>Depth-based differentiation of microbial function through sediment-hosted aquifers and enrichment of novel symbionts in the deep terrestrial subsurface.</title>
        <authorList>
            <person name="Probst A.J."/>
            <person name="Ladd B."/>
            <person name="Jarett J.K."/>
            <person name="Geller-Mcgrath D.E."/>
            <person name="Sieber C.M.K."/>
            <person name="Emerson J.B."/>
            <person name="Anantharaman K."/>
            <person name="Thomas B.C."/>
            <person name="Malmstrom R."/>
            <person name="Stieglmeier M."/>
            <person name="Klingl A."/>
            <person name="Woyke T."/>
            <person name="Ryan C.M."/>
            <person name="Banfield J.F."/>
        </authorList>
    </citation>
    <scope>NUCLEOTIDE SEQUENCE [LARGE SCALE GENOMIC DNA]</scope>
</reference>
<dbReference type="Proteomes" id="UP000229647">
    <property type="component" value="Unassembled WGS sequence"/>
</dbReference>
<organism evidence="2 3">
    <name type="scientific">Candidatus Roizmanbacteria bacterium CG_4_9_14_3_um_filter_33_18</name>
    <dbReference type="NCBI Taxonomy" id="1974841"/>
    <lineage>
        <taxon>Bacteria</taxon>
        <taxon>Candidatus Roizmaniibacteriota</taxon>
    </lineage>
</organism>
<evidence type="ECO:0000313" key="2">
    <source>
        <dbReference type="EMBL" id="PJA56001.1"/>
    </source>
</evidence>
<dbReference type="InterPro" id="IPR005139">
    <property type="entry name" value="PCRF"/>
</dbReference>
<feature type="non-terminal residue" evidence="2">
    <location>
        <position position="1"/>
    </location>
</feature>
<name>A0A2M7XZ24_9BACT</name>
<protein>
    <submittedName>
        <fullName evidence="2">Peptide chain release factor 2</fullName>
    </submittedName>
</protein>